<name>A0A0F5K411_9BURK</name>
<feature type="region of interest" description="Disordered" evidence="1">
    <location>
        <begin position="1"/>
        <end position="61"/>
    </location>
</feature>
<sequence length="61" mass="7042">MIRMPKNRPSTTSKSTSQCMRSMRSMRRNRTSQASLRPMEGNAYGEARLSDETIRHHPSTM</sequence>
<comment type="caution">
    <text evidence="2">The sequence shown here is derived from an EMBL/GenBank/DDBJ whole genome shotgun (WGS) entry which is preliminary data.</text>
</comment>
<dbReference type="STRING" id="28092.WM40_03945"/>
<proteinExistence type="predicted"/>
<evidence type="ECO:0000313" key="3">
    <source>
        <dbReference type="Proteomes" id="UP000033618"/>
    </source>
</evidence>
<dbReference type="Proteomes" id="UP000033618">
    <property type="component" value="Unassembled WGS sequence"/>
</dbReference>
<dbReference type="EMBL" id="LAQU01000003">
    <property type="protein sequence ID" value="KKB64599.1"/>
    <property type="molecule type" value="Genomic_DNA"/>
</dbReference>
<gene>
    <name evidence="2" type="ORF">WM40_03945</name>
</gene>
<evidence type="ECO:0000313" key="2">
    <source>
        <dbReference type="EMBL" id="KKB64599.1"/>
    </source>
</evidence>
<dbReference type="AlphaFoldDB" id="A0A0F5K411"/>
<organism evidence="2 3">
    <name type="scientific">Robbsia andropogonis</name>
    <dbReference type="NCBI Taxonomy" id="28092"/>
    <lineage>
        <taxon>Bacteria</taxon>
        <taxon>Pseudomonadati</taxon>
        <taxon>Pseudomonadota</taxon>
        <taxon>Betaproteobacteria</taxon>
        <taxon>Burkholderiales</taxon>
        <taxon>Burkholderiaceae</taxon>
        <taxon>Robbsia</taxon>
    </lineage>
</organism>
<accession>A0A0F5K411</accession>
<keyword evidence="3" id="KW-1185">Reference proteome</keyword>
<evidence type="ECO:0000256" key="1">
    <source>
        <dbReference type="SAM" id="MobiDB-lite"/>
    </source>
</evidence>
<protein>
    <submittedName>
        <fullName evidence="2">Uncharacterized protein</fullName>
    </submittedName>
</protein>
<reference evidence="2 3" key="1">
    <citation type="submission" date="2015-03" db="EMBL/GenBank/DDBJ databases">
        <title>Draft Genome Sequence of Burkholderia andropogonis type strain ICMP2807, isolated from Sorghum bicolor.</title>
        <authorList>
            <person name="Lopes-Santos L."/>
            <person name="Castro D.B."/>
            <person name="Ottoboni L.M."/>
            <person name="Park D."/>
            <person name="Weirc B.S."/>
            <person name="Destefano S.A."/>
        </authorList>
    </citation>
    <scope>NUCLEOTIDE SEQUENCE [LARGE SCALE GENOMIC DNA]</scope>
    <source>
        <strain evidence="2 3">ICMP2807</strain>
    </source>
</reference>